<keyword evidence="4" id="KW-1185">Reference proteome</keyword>
<evidence type="ECO:0000313" key="3">
    <source>
        <dbReference type="EMBL" id="KIN04382.1"/>
    </source>
</evidence>
<dbReference type="InParanoid" id="A0A0C3HPZ3"/>
<dbReference type="SMART" id="SM00960">
    <property type="entry name" value="Robl_LC7"/>
    <property type="match status" value="1"/>
</dbReference>
<feature type="domain" description="Roadblock/LAMTOR2" evidence="2">
    <location>
        <begin position="12"/>
        <end position="134"/>
    </location>
</feature>
<sequence>MSQLVPDPQNSFSATIARLSSKTGVVATVVIDSTLGSVIQSSGHYTTSRAVTAAKNTASANTARPATENGLGQLSTSSSDLDELAAIVWKYVKSTEALISDLDSEDEIKLLRLRTRKNELVIAPDQKYILVVVHEISGS</sequence>
<organism evidence="3 4">
    <name type="scientific">Oidiodendron maius (strain Zn)</name>
    <dbReference type="NCBI Taxonomy" id="913774"/>
    <lineage>
        <taxon>Eukaryota</taxon>
        <taxon>Fungi</taxon>
        <taxon>Dikarya</taxon>
        <taxon>Ascomycota</taxon>
        <taxon>Pezizomycotina</taxon>
        <taxon>Leotiomycetes</taxon>
        <taxon>Leotiomycetes incertae sedis</taxon>
        <taxon>Myxotrichaceae</taxon>
        <taxon>Oidiodendron</taxon>
    </lineage>
</organism>
<dbReference type="OrthoDB" id="9985637at2759"/>
<dbReference type="Proteomes" id="UP000054321">
    <property type="component" value="Unassembled WGS sequence"/>
</dbReference>
<dbReference type="Gene3D" id="3.30.450.30">
    <property type="entry name" value="Dynein light chain 2a, cytoplasmic"/>
    <property type="match status" value="1"/>
</dbReference>
<name>A0A0C3HPZ3_OIDMZ</name>
<gene>
    <name evidence="3" type="ORF">OIDMADRAFT_191329</name>
</gene>
<accession>A0A0C3HPZ3</accession>
<dbReference type="SUPFAM" id="SSF103196">
    <property type="entry name" value="Roadblock/LC7 domain"/>
    <property type="match status" value="1"/>
</dbReference>
<protein>
    <recommendedName>
        <fullName evidence="2">Roadblock/LAMTOR2 domain-containing protein</fullName>
    </recommendedName>
</protein>
<dbReference type="PANTHER" id="PTHR10779">
    <property type="entry name" value="DYNEIN LIGHT CHAIN ROADBLOCK"/>
    <property type="match status" value="1"/>
</dbReference>
<proteinExistence type="inferred from homology"/>
<dbReference type="HOGENOM" id="CLU_113002_0_0_1"/>
<reference evidence="3 4" key="1">
    <citation type="submission" date="2014-04" db="EMBL/GenBank/DDBJ databases">
        <authorList>
            <consortium name="DOE Joint Genome Institute"/>
            <person name="Kuo A."/>
            <person name="Martino E."/>
            <person name="Perotto S."/>
            <person name="Kohler A."/>
            <person name="Nagy L.G."/>
            <person name="Floudas D."/>
            <person name="Copeland A."/>
            <person name="Barry K.W."/>
            <person name="Cichocki N."/>
            <person name="Veneault-Fourrey C."/>
            <person name="LaButti K."/>
            <person name="Lindquist E.A."/>
            <person name="Lipzen A."/>
            <person name="Lundell T."/>
            <person name="Morin E."/>
            <person name="Murat C."/>
            <person name="Sun H."/>
            <person name="Tunlid A."/>
            <person name="Henrissat B."/>
            <person name="Grigoriev I.V."/>
            <person name="Hibbett D.S."/>
            <person name="Martin F."/>
            <person name="Nordberg H.P."/>
            <person name="Cantor M.N."/>
            <person name="Hua S.X."/>
        </authorList>
    </citation>
    <scope>NUCLEOTIDE SEQUENCE [LARGE SCALE GENOMIC DNA]</scope>
    <source>
        <strain evidence="3 4">Zn</strain>
    </source>
</reference>
<dbReference type="AlphaFoldDB" id="A0A0C3HPZ3"/>
<dbReference type="Pfam" id="PF03259">
    <property type="entry name" value="Robl_LC7"/>
    <property type="match status" value="1"/>
</dbReference>
<dbReference type="STRING" id="913774.A0A0C3HPZ3"/>
<dbReference type="InterPro" id="IPR004942">
    <property type="entry name" value="Roadblock/LAMTOR2_dom"/>
</dbReference>
<comment type="similarity">
    <text evidence="1">Belongs to the GAMAD family.</text>
</comment>
<reference evidence="4" key="2">
    <citation type="submission" date="2015-01" db="EMBL/GenBank/DDBJ databases">
        <title>Evolutionary Origins and Diversification of the Mycorrhizal Mutualists.</title>
        <authorList>
            <consortium name="DOE Joint Genome Institute"/>
            <consortium name="Mycorrhizal Genomics Consortium"/>
            <person name="Kohler A."/>
            <person name="Kuo A."/>
            <person name="Nagy L.G."/>
            <person name="Floudas D."/>
            <person name="Copeland A."/>
            <person name="Barry K.W."/>
            <person name="Cichocki N."/>
            <person name="Veneault-Fourrey C."/>
            <person name="LaButti K."/>
            <person name="Lindquist E.A."/>
            <person name="Lipzen A."/>
            <person name="Lundell T."/>
            <person name="Morin E."/>
            <person name="Murat C."/>
            <person name="Riley R."/>
            <person name="Ohm R."/>
            <person name="Sun H."/>
            <person name="Tunlid A."/>
            <person name="Henrissat B."/>
            <person name="Grigoriev I.V."/>
            <person name="Hibbett D.S."/>
            <person name="Martin F."/>
        </authorList>
    </citation>
    <scope>NUCLEOTIDE SEQUENCE [LARGE SCALE GENOMIC DNA]</scope>
    <source>
        <strain evidence="4">Zn</strain>
    </source>
</reference>
<dbReference type="EMBL" id="KN832872">
    <property type="protein sequence ID" value="KIN04382.1"/>
    <property type="molecule type" value="Genomic_DNA"/>
</dbReference>
<evidence type="ECO:0000259" key="2">
    <source>
        <dbReference type="SMART" id="SM00960"/>
    </source>
</evidence>
<evidence type="ECO:0000313" key="4">
    <source>
        <dbReference type="Proteomes" id="UP000054321"/>
    </source>
</evidence>
<evidence type="ECO:0000256" key="1">
    <source>
        <dbReference type="ARBA" id="ARBA00007191"/>
    </source>
</evidence>